<evidence type="ECO:0000313" key="3">
    <source>
        <dbReference type="EMBL" id="OSJ30136.1"/>
    </source>
</evidence>
<feature type="chain" id="PRO_5011905689" evidence="1">
    <location>
        <begin position="24"/>
        <end position="152"/>
    </location>
</feature>
<dbReference type="RefSeq" id="WP_085351574.1">
    <property type="nucleotide sequence ID" value="NZ_NAEX01000181.1"/>
</dbReference>
<dbReference type="Proteomes" id="UP000193553">
    <property type="component" value="Unassembled WGS sequence"/>
</dbReference>
<name>A0A1X3E303_9BRAD</name>
<gene>
    <name evidence="3" type="ORF">BST63_13505</name>
    <name evidence="2" type="ORF">BSZ18_25870</name>
</gene>
<protein>
    <submittedName>
        <fullName evidence="2">Uncharacterized protein</fullName>
    </submittedName>
</protein>
<proteinExistence type="predicted"/>
<comment type="caution">
    <text evidence="2">The sequence shown here is derived from an EMBL/GenBank/DDBJ whole genome shotgun (WGS) entry which is preliminary data.</text>
</comment>
<keyword evidence="1" id="KW-0732">Signal</keyword>
<sequence length="152" mass="17000">MKLPAILRYLAILTAVSSGGTWADDCKPIVEALAKQANTSFRVLYHGTEWDKNGLCRSYAGISRHNANEPAYAPYKEIEAFPKVSACRMLGATTTKGITTEHFYATLEGDAAGKQLSEFWISPETGLVRRREDRLDKTTIIEYDYNNLDSIF</sequence>
<organism evidence="2 4">
    <name type="scientific">Bradyrhizobium canariense</name>
    <dbReference type="NCBI Taxonomy" id="255045"/>
    <lineage>
        <taxon>Bacteria</taxon>
        <taxon>Pseudomonadati</taxon>
        <taxon>Pseudomonadota</taxon>
        <taxon>Alphaproteobacteria</taxon>
        <taxon>Hyphomicrobiales</taxon>
        <taxon>Nitrobacteraceae</taxon>
        <taxon>Bradyrhizobium</taxon>
    </lineage>
</organism>
<evidence type="ECO:0000313" key="5">
    <source>
        <dbReference type="Proteomes" id="UP000193884"/>
    </source>
</evidence>
<dbReference type="EMBL" id="NAFI01000182">
    <property type="protein sequence ID" value="OSJ05594.1"/>
    <property type="molecule type" value="Genomic_DNA"/>
</dbReference>
<dbReference type="Proteomes" id="UP000193884">
    <property type="component" value="Unassembled WGS sequence"/>
</dbReference>
<evidence type="ECO:0000313" key="2">
    <source>
        <dbReference type="EMBL" id="OSJ05594.1"/>
    </source>
</evidence>
<evidence type="ECO:0000256" key="1">
    <source>
        <dbReference type="SAM" id="SignalP"/>
    </source>
</evidence>
<accession>A0A1X3E303</accession>
<reference evidence="4 5" key="1">
    <citation type="submission" date="2017-03" db="EMBL/GenBank/DDBJ databases">
        <title>Whole genome sequences of fourteen strains of Bradyrhizobium canariense and one strain of Bradyrhizobium japonicum isolated from Lupinus (Papilionoideae: Genisteae) species in Algeria.</title>
        <authorList>
            <person name="Crovadore J."/>
            <person name="Chekireb D."/>
            <person name="Brachmann A."/>
            <person name="Chablais R."/>
            <person name="Cochard B."/>
            <person name="Lefort F."/>
        </authorList>
    </citation>
    <scope>NUCLEOTIDE SEQUENCE [LARGE SCALE GENOMIC DNA]</scope>
    <source>
        <strain evidence="2 4">UBMA195</strain>
        <strain evidence="3 5">UBMAN05</strain>
    </source>
</reference>
<dbReference type="EMBL" id="NAFK01000155">
    <property type="protein sequence ID" value="OSJ30136.1"/>
    <property type="molecule type" value="Genomic_DNA"/>
</dbReference>
<dbReference type="AlphaFoldDB" id="A0A1X3E303"/>
<keyword evidence="5" id="KW-1185">Reference proteome</keyword>
<evidence type="ECO:0000313" key="4">
    <source>
        <dbReference type="Proteomes" id="UP000193553"/>
    </source>
</evidence>
<feature type="signal peptide" evidence="1">
    <location>
        <begin position="1"/>
        <end position="23"/>
    </location>
</feature>